<gene>
    <name evidence="2" type="primary">bamC</name>
    <name evidence="2" type="ORF">GNH96_06005</name>
</gene>
<dbReference type="PROSITE" id="PS51257">
    <property type="entry name" value="PROKAR_LIPOPROTEIN"/>
    <property type="match status" value="1"/>
</dbReference>
<dbReference type="EMBL" id="CP046565">
    <property type="protein sequence ID" value="QJD29567.1"/>
    <property type="molecule type" value="Genomic_DNA"/>
</dbReference>
<dbReference type="KEGG" id="metu:GNH96_06005"/>
<keyword evidence="3" id="KW-1185">Reference proteome</keyword>
<evidence type="ECO:0000313" key="2">
    <source>
        <dbReference type="EMBL" id="QJD29567.1"/>
    </source>
</evidence>
<evidence type="ECO:0000256" key="1">
    <source>
        <dbReference type="SAM" id="MobiDB-lite"/>
    </source>
</evidence>
<feature type="region of interest" description="Disordered" evidence="1">
    <location>
        <begin position="63"/>
        <end position="100"/>
    </location>
</feature>
<name>A0A858Q6X3_9GAMM</name>
<dbReference type="Pfam" id="PF06804">
    <property type="entry name" value="Lipoprotein_18"/>
    <property type="match status" value="1"/>
</dbReference>
<dbReference type="Proteomes" id="UP000503004">
    <property type="component" value="Chromosome"/>
</dbReference>
<dbReference type="InterPro" id="IPR042268">
    <property type="entry name" value="BamC_C"/>
</dbReference>
<protein>
    <submittedName>
        <fullName evidence="2">Outer membrane protein assembly factor BamC</fullName>
    </submittedName>
</protein>
<accession>A0A858Q6X3</accession>
<reference evidence="3" key="1">
    <citation type="submission" date="2019-12" db="EMBL/GenBank/DDBJ databases">
        <authorList>
            <person name="Awala S.I."/>
            <person name="Rhee S.K."/>
        </authorList>
    </citation>
    <scope>NUCLEOTIDE SEQUENCE [LARGE SCALE GENOMIC DNA]</scope>
    <source>
        <strain evidence="3">IM1</strain>
    </source>
</reference>
<dbReference type="InterPro" id="IPR010653">
    <property type="entry name" value="NlpB/DapX"/>
</dbReference>
<feature type="region of interest" description="Disordered" evidence="1">
    <location>
        <begin position="213"/>
        <end position="239"/>
    </location>
</feature>
<evidence type="ECO:0000313" key="3">
    <source>
        <dbReference type="Proteomes" id="UP000503004"/>
    </source>
</evidence>
<organism evidence="2 3">
    <name type="scientific">Methylococcus geothermalis</name>
    <dbReference type="NCBI Taxonomy" id="2681310"/>
    <lineage>
        <taxon>Bacteria</taxon>
        <taxon>Pseudomonadati</taxon>
        <taxon>Pseudomonadota</taxon>
        <taxon>Gammaproteobacteria</taxon>
        <taxon>Methylococcales</taxon>
        <taxon>Methylococcaceae</taxon>
        <taxon>Methylococcus</taxon>
    </lineage>
</organism>
<dbReference type="Gene3D" id="3.30.310.170">
    <property type="entry name" value="Outer membrane protein assembly factor BamC"/>
    <property type="match status" value="1"/>
</dbReference>
<dbReference type="AlphaFoldDB" id="A0A858Q6X3"/>
<feature type="compositionally biased region" description="Basic and acidic residues" evidence="1">
    <location>
        <begin position="68"/>
        <end position="77"/>
    </location>
</feature>
<dbReference type="RefSeq" id="WP_169602849.1">
    <property type="nucleotide sequence ID" value="NZ_CP046565.1"/>
</dbReference>
<proteinExistence type="predicted"/>
<sequence>MGKAFRWLALGGGFWLLAGCTYIASFFPDKQKQYRYHSEIPPLEIPPDLSSSTIEGAVASAAQTEALQAKEDQDRAPRAVSEPEPESDAPDPKTTLAQDLSDVPLIEVEAPFEDAWRSVNRALGRAKLEVVGEDQAKGIFEVYYNGTGQRAPEDVGLFSGLFGGGSDSTASAFRVHVEQKGKITQVFVTDGRDDPQQSGLGLELLKTIHAQFQKSASAPPASGKENDAGQPEESAQPAE</sequence>